<keyword evidence="1 4" id="KW-0349">Heme</keyword>
<keyword evidence="2 4" id="KW-0479">Metal-binding</keyword>
<evidence type="ECO:0000256" key="5">
    <source>
        <dbReference type="SAM" id="SignalP"/>
    </source>
</evidence>
<comment type="caution">
    <text evidence="7">The sequence shown here is derived from an EMBL/GenBank/DDBJ whole genome shotgun (WGS) entry which is preliminary data.</text>
</comment>
<name>A0A0R3DBH9_9BRAD</name>
<evidence type="ECO:0000256" key="4">
    <source>
        <dbReference type="PROSITE-ProRule" id="PRU00433"/>
    </source>
</evidence>
<dbReference type="NCBIfam" id="TIGR04485">
    <property type="entry name" value="thiosulf_SoxX"/>
    <property type="match status" value="1"/>
</dbReference>
<organism evidence="7 8">
    <name type="scientific">Bradyrhizobium manausense</name>
    <dbReference type="NCBI Taxonomy" id="989370"/>
    <lineage>
        <taxon>Bacteria</taxon>
        <taxon>Pseudomonadati</taxon>
        <taxon>Pseudomonadota</taxon>
        <taxon>Alphaproteobacteria</taxon>
        <taxon>Hyphomicrobiales</taxon>
        <taxon>Nitrobacteraceae</taxon>
        <taxon>Bradyrhizobium</taxon>
    </lineage>
</organism>
<reference evidence="7 8" key="1">
    <citation type="submission" date="2015-09" db="EMBL/GenBank/DDBJ databases">
        <title>Draft Genome Sequence of Bradyrhizobium manausense Strain BR 3351T, a Novel Symbiotic Nitrogen-Fixing Alphaproteobacterium Isolated from Brazilian Amazon Rain Forest.</title>
        <authorList>
            <person name="De Araujo J.L."/>
            <person name="Zilli J.E."/>
        </authorList>
    </citation>
    <scope>NUCLEOTIDE SEQUENCE [LARGE SCALE GENOMIC DNA]</scope>
    <source>
        <strain evidence="7 8">BR3351</strain>
    </source>
</reference>
<feature type="chain" id="PRO_5006435311" evidence="5">
    <location>
        <begin position="25"/>
        <end position="150"/>
    </location>
</feature>
<dbReference type="Gene3D" id="1.10.760.10">
    <property type="entry name" value="Cytochrome c-like domain"/>
    <property type="match status" value="1"/>
</dbReference>
<dbReference type="InterPro" id="IPR030999">
    <property type="entry name" value="Thiosulf_SoxX"/>
</dbReference>
<gene>
    <name evidence="7" type="ORF">AOQ71_28100</name>
</gene>
<dbReference type="PROSITE" id="PS51007">
    <property type="entry name" value="CYTC"/>
    <property type="match status" value="1"/>
</dbReference>
<dbReference type="SUPFAM" id="SSF46626">
    <property type="entry name" value="Cytochrome c"/>
    <property type="match status" value="1"/>
</dbReference>
<dbReference type="AlphaFoldDB" id="A0A0R3DBH9"/>
<dbReference type="InterPro" id="IPR009056">
    <property type="entry name" value="Cyt_c-like_dom"/>
</dbReference>
<dbReference type="GO" id="GO:0020037">
    <property type="term" value="F:heme binding"/>
    <property type="evidence" value="ECO:0007669"/>
    <property type="project" value="InterPro"/>
</dbReference>
<evidence type="ECO:0000259" key="6">
    <source>
        <dbReference type="PROSITE" id="PS51007"/>
    </source>
</evidence>
<keyword evidence="3 4" id="KW-0408">Iron</keyword>
<sequence>MARSIAHMATLIAAGLAVIACAKAEGLAPYKIVGDGIPESLTGAPGDAARGRTLVATRTTTCLLCHSGPFPEVRFQGDLAPDLAGTGNRWTMSQLRLRLVDASRFNPATMMPSYYRADGLVRVGRNFTGKPILSAAEIEDIVAFLATLRD</sequence>
<dbReference type="InterPro" id="IPR036909">
    <property type="entry name" value="Cyt_c-like_dom_sf"/>
</dbReference>
<dbReference type="STRING" id="989370.AOQ71_28100"/>
<dbReference type="OrthoDB" id="9793634at2"/>
<evidence type="ECO:0000256" key="2">
    <source>
        <dbReference type="ARBA" id="ARBA00022723"/>
    </source>
</evidence>
<accession>A0A0R3DBH9</accession>
<dbReference type="GO" id="GO:0009055">
    <property type="term" value="F:electron transfer activity"/>
    <property type="evidence" value="ECO:0007669"/>
    <property type="project" value="InterPro"/>
</dbReference>
<feature type="signal peptide" evidence="5">
    <location>
        <begin position="1"/>
        <end position="24"/>
    </location>
</feature>
<dbReference type="Pfam" id="PF00034">
    <property type="entry name" value="Cytochrom_C"/>
    <property type="match status" value="1"/>
</dbReference>
<evidence type="ECO:0000313" key="7">
    <source>
        <dbReference type="EMBL" id="KRQ05501.1"/>
    </source>
</evidence>
<proteinExistence type="predicted"/>
<dbReference type="Proteomes" id="UP000051936">
    <property type="component" value="Unassembled WGS sequence"/>
</dbReference>
<feature type="domain" description="Cytochrome c" evidence="6">
    <location>
        <begin position="46"/>
        <end position="149"/>
    </location>
</feature>
<evidence type="ECO:0000313" key="8">
    <source>
        <dbReference type="Proteomes" id="UP000051936"/>
    </source>
</evidence>
<keyword evidence="8" id="KW-1185">Reference proteome</keyword>
<evidence type="ECO:0000256" key="3">
    <source>
        <dbReference type="ARBA" id="ARBA00023004"/>
    </source>
</evidence>
<dbReference type="EMBL" id="LJYG01000104">
    <property type="protein sequence ID" value="KRQ05501.1"/>
    <property type="molecule type" value="Genomic_DNA"/>
</dbReference>
<keyword evidence="5" id="KW-0732">Signal</keyword>
<dbReference type="GO" id="GO:0046872">
    <property type="term" value="F:metal ion binding"/>
    <property type="evidence" value="ECO:0007669"/>
    <property type="project" value="UniProtKB-KW"/>
</dbReference>
<evidence type="ECO:0000256" key="1">
    <source>
        <dbReference type="ARBA" id="ARBA00022617"/>
    </source>
</evidence>
<dbReference type="PROSITE" id="PS51257">
    <property type="entry name" value="PROKAR_LIPOPROTEIN"/>
    <property type="match status" value="1"/>
</dbReference>
<protein>
    <submittedName>
        <fullName evidence="7">Sulfur oxidation c-type cytochrome SoxX</fullName>
    </submittedName>
</protein>